<dbReference type="GeneID" id="7804611"/>
<organism evidence="1 2">
    <name type="scientific">Euproctis pseudoconspersa nucleopolyhedrovirus</name>
    <dbReference type="NCBI Taxonomy" id="307467"/>
    <lineage>
        <taxon>Viruses</taxon>
        <taxon>Viruses incertae sedis</taxon>
        <taxon>Naldaviricetes</taxon>
        <taxon>Lefavirales</taxon>
        <taxon>Baculoviridae</taxon>
        <taxon>Alphabaculovirus</taxon>
        <taxon>Alphabaculovirus eupseudoconspersae</taxon>
    </lineage>
</organism>
<sequence>MQTLYALAMHKVIASTFDAVDLYLPHHYYVLLGRNYISCAEFVADNLDNEKSLKPHVPAAVYRDCIDNYVSMAIKINKFSHCKAYYQTFSVNPKKFLIRECVNSLLSEKILTNLERYDRESAQVFIKQIELFAETNLDMKKINLKAITNVMVACENLKKNYKFFDFSRGFDTLKLQIKTYATQYFSDDRWLFDLDFYCDVLMKKHWEKFNDDITLKNYLLNFASAALKEVDQMFLPTPGKHYTYSLYDIYNFTILHHPTIVASCKVANKDEIYKSYVFSNFKMKLFKCLKNHKNFVLTDVILKVICESCHCCTKRQR</sequence>
<keyword evidence="2" id="KW-1185">Reference proteome</keyword>
<dbReference type="EMBL" id="FJ227128">
    <property type="protein sequence ID" value="ACO53506.1"/>
    <property type="molecule type" value="Genomic_DNA"/>
</dbReference>
<accession>C3TWW4</accession>
<name>C3TWW4_9ABAC</name>
<evidence type="ECO:0000313" key="1">
    <source>
        <dbReference type="EMBL" id="ACO53506.1"/>
    </source>
</evidence>
<protein>
    <submittedName>
        <fullName evidence="1">Uncharacterized protein</fullName>
    </submittedName>
</protein>
<dbReference type="KEGG" id="vg:7804611"/>
<proteinExistence type="predicted"/>
<dbReference type="Proteomes" id="UP000203846">
    <property type="component" value="Segment"/>
</dbReference>
<reference evidence="1 2" key="1">
    <citation type="journal article" date="2009" name="Virus Genes">
        <title>Morphology and genome of Euproctis pseudoconspersa nucleopolyhedrovirus.</title>
        <authorList>
            <person name="Tang X.D."/>
            <person name="Xiao Q."/>
            <person name="Ma X.C."/>
            <person name="Zhu Z.R."/>
            <person name="Zhang C.X."/>
        </authorList>
    </citation>
    <scope>NUCLEOTIDE SEQUENCE [LARGE SCALE GENOMIC DNA]</scope>
    <source>
        <strain evidence="1 2">Hangzhou</strain>
    </source>
</reference>
<dbReference type="RefSeq" id="YP_002854666.1">
    <property type="nucleotide sequence ID" value="NC_012639.1"/>
</dbReference>
<evidence type="ECO:0000313" key="2">
    <source>
        <dbReference type="Proteomes" id="UP000203846"/>
    </source>
</evidence>